<organism evidence="1 2">
    <name type="scientific">Saccharomyces pastorianus</name>
    <name type="common">Lager yeast</name>
    <name type="synonym">Saccharomyces cerevisiae x Saccharomyces eubayanus</name>
    <dbReference type="NCBI Taxonomy" id="27292"/>
    <lineage>
        <taxon>Eukaryota</taxon>
        <taxon>Fungi</taxon>
        <taxon>Dikarya</taxon>
        <taxon>Ascomycota</taxon>
        <taxon>Saccharomycotina</taxon>
        <taxon>Saccharomycetes</taxon>
        <taxon>Saccharomycetales</taxon>
        <taxon>Saccharomycetaceae</taxon>
        <taxon>Saccharomyces</taxon>
    </lineage>
</organism>
<accession>A0A6C1DNJ1</accession>
<proteinExistence type="predicted"/>
<keyword evidence="2" id="KW-1185">Reference proteome</keyword>
<evidence type="ECO:0000313" key="1">
    <source>
        <dbReference type="EMBL" id="QID78180.1"/>
    </source>
</evidence>
<dbReference type="AlphaFoldDB" id="A0A6C1DNJ1"/>
<dbReference type="EMBL" id="CP048984">
    <property type="protein sequence ID" value="QID78180.1"/>
    <property type="molecule type" value="Genomic_DNA"/>
</dbReference>
<protein>
    <submittedName>
        <fullName evidence="1">Uncharacterized protein</fullName>
    </submittedName>
</protein>
<sequence length="523" mass="60581">MYQNNVLNAILASEKSNFQYDSGTILRNHKRPIITFNNNIEHTVSEPNNFTGYEEKEDLDIMDICPYYPKARMLADAIQHAKTSASENKMELSMKTIPCLKKENVHVEKGHDWSQLSTSRICKILEDIADKKNKTRRQSAPLQKTKYFPTNENQNTDIENQNWSQIPNEDICALIEKIASRRNKNRKRKNLSCSKVQEIQGNIDLPKKDVQEGDISDSSLLAAVRGTKKVSGYDYNSGDKIPNAIRLPYCKQILRLFSFLQMKRNDLIVTSENCNSGVFFSNFNYQLQVKSNCIANIASTLSFLPHHEITVYTSFILYPNVVDNIWECTRYAIQLLKSEAAQFTLLRDIYSGFTIILSNHRYHPKGFSADYCYSANELTLFLFVIRTGQKKVLYRSIPHNTAAIEKDSSFDTENRKRRSEEEVVLKCRKCSNNSLALKEISTYRLDSAEGFEKSQPLKDEAKLIDMNYVQGSISYNRTILTGLWKLFHRLCCKDRYRKTNLSETLFYDDSTERWVRMGELMHY</sequence>
<name>A0A6C1DNJ1_SACPS</name>
<reference evidence="1 2" key="1">
    <citation type="journal article" date="2019" name="BMC Genomics">
        <title>Chromosome level assembly and comparative genome analysis confirm lager-brewing yeasts originated from a single hybridization.</title>
        <authorList>
            <person name="Salazar A.N."/>
            <person name="Gorter de Vries A.R."/>
            <person name="van den Broek M."/>
            <person name="Brouwers N."/>
            <person name="de la Torre Cortes P."/>
            <person name="Kuijpers N.G.A."/>
            <person name="Daran J.G."/>
            <person name="Abeel T."/>
        </authorList>
    </citation>
    <scope>NUCLEOTIDE SEQUENCE [LARGE SCALE GENOMIC DNA]</scope>
    <source>
        <strain evidence="1 2">CBS 1483</strain>
    </source>
</reference>
<dbReference type="OrthoDB" id="4041370at2759"/>
<gene>
    <name evidence="1" type="ORF">GRS66_000383</name>
</gene>
<dbReference type="Proteomes" id="UP000501346">
    <property type="component" value="Chromosome ScII"/>
</dbReference>
<evidence type="ECO:0000313" key="2">
    <source>
        <dbReference type="Proteomes" id="UP000501346"/>
    </source>
</evidence>